<dbReference type="OrthoDB" id="29543at2759"/>
<organism evidence="12 13">
    <name type="scientific">Zancudomyces culisetae</name>
    <name type="common">Gut fungus</name>
    <name type="synonym">Smittium culisetae</name>
    <dbReference type="NCBI Taxonomy" id="1213189"/>
    <lineage>
        <taxon>Eukaryota</taxon>
        <taxon>Fungi</taxon>
        <taxon>Fungi incertae sedis</taxon>
        <taxon>Zoopagomycota</taxon>
        <taxon>Kickxellomycotina</taxon>
        <taxon>Harpellomycetes</taxon>
        <taxon>Harpellales</taxon>
        <taxon>Legeriomycetaceae</taxon>
        <taxon>Zancudomyces</taxon>
    </lineage>
</organism>
<evidence type="ECO:0000256" key="6">
    <source>
        <dbReference type="ARBA" id="ARBA00023187"/>
    </source>
</evidence>
<name>A0A1R1PK52_ZANCU</name>
<feature type="transmembrane region" description="Helical" evidence="10">
    <location>
        <begin position="89"/>
        <end position="111"/>
    </location>
</feature>
<keyword evidence="7 9" id="KW-0539">Nucleus</keyword>
<comment type="similarity">
    <text evidence="2 9">Belongs to the snRNP Sm proteins family.</text>
</comment>
<gene>
    <name evidence="9" type="primary">LSM3</name>
    <name evidence="12" type="ORF">AX774_g5197</name>
</gene>
<comment type="subcellular location">
    <subcellularLocation>
        <location evidence="1 9">Nucleus</location>
    </subcellularLocation>
</comment>
<dbReference type="Proteomes" id="UP000188320">
    <property type="component" value="Unassembled WGS sequence"/>
</dbReference>
<dbReference type="InterPro" id="IPR034105">
    <property type="entry name" value="Lsm3"/>
</dbReference>
<comment type="function">
    <text evidence="9">Binds specifically to the 3'-terminal U-tract of U6 snRNA.</text>
</comment>
<dbReference type="InterPro" id="IPR010920">
    <property type="entry name" value="LSM_dom_sf"/>
</dbReference>
<dbReference type="InterPro" id="IPR001163">
    <property type="entry name" value="Sm_dom_euk/arc"/>
</dbReference>
<evidence type="ECO:0000313" key="12">
    <source>
        <dbReference type="EMBL" id="OMH81351.1"/>
    </source>
</evidence>
<keyword evidence="5 9" id="KW-0694">RNA-binding</keyword>
<dbReference type="GO" id="GO:0003723">
    <property type="term" value="F:RNA binding"/>
    <property type="evidence" value="ECO:0007669"/>
    <property type="project" value="UniProtKB-UniRule"/>
</dbReference>
<dbReference type="GO" id="GO:0046540">
    <property type="term" value="C:U4/U6 x U5 tri-snRNP complex"/>
    <property type="evidence" value="ECO:0007669"/>
    <property type="project" value="UniProtKB-UniRule"/>
</dbReference>
<evidence type="ECO:0000256" key="9">
    <source>
        <dbReference type="RuleBase" id="RU365046"/>
    </source>
</evidence>
<evidence type="ECO:0000256" key="10">
    <source>
        <dbReference type="SAM" id="Phobius"/>
    </source>
</evidence>
<dbReference type="GO" id="GO:0005688">
    <property type="term" value="C:U6 snRNP"/>
    <property type="evidence" value="ECO:0007669"/>
    <property type="project" value="UniProtKB-UniRule"/>
</dbReference>
<evidence type="ECO:0000256" key="4">
    <source>
        <dbReference type="ARBA" id="ARBA00022728"/>
    </source>
</evidence>
<keyword evidence="8 9" id="KW-0687">Ribonucleoprotein</keyword>
<keyword evidence="6 9" id="KW-0508">mRNA splicing</keyword>
<dbReference type="SMART" id="SM00651">
    <property type="entry name" value="Sm"/>
    <property type="match status" value="1"/>
</dbReference>
<evidence type="ECO:0000256" key="2">
    <source>
        <dbReference type="ARBA" id="ARBA00006850"/>
    </source>
</evidence>
<keyword evidence="10" id="KW-1133">Transmembrane helix</keyword>
<proteinExistence type="inferred from homology"/>
<keyword evidence="4 9" id="KW-0747">Spliceosome</keyword>
<evidence type="ECO:0000259" key="11">
    <source>
        <dbReference type="SMART" id="SM00651"/>
    </source>
</evidence>
<evidence type="ECO:0000313" key="13">
    <source>
        <dbReference type="Proteomes" id="UP000188320"/>
    </source>
</evidence>
<protein>
    <recommendedName>
        <fullName evidence="9">LSM complex subunit LSM3</fullName>
    </recommendedName>
</protein>
<dbReference type="AlphaFoldDB" id="A0A1R1PK52"/>
<evidence type="ECO:0000256" key="7">
    <source>
        <dbReference type="ARBA" id="ARBA00023242"/>
    </source>
</evidence>
<dbReference type="GO" id="GO:0000398">
    <property type="term" value="P:mRNA splicing, via spliceosome"/>
    <property type="evidence" value="ECO:0007669"/>
    <property type="project" value="UniProtKB-UniRule"/>
</dbReference>
<dbReference type="Pfam" id="PF01423">
    <property type="entry name" value="LSM"/>
    <property type="match status" value="1"/>
</dbReference>
<sequence length="124" mass="14236">MADTNNSMSSMISQPLDLVKLCLDENIYIKLRGTRELFGKLHAYDQHLNMVLEDVEERVTVINENSADEIQTQTLVRNMKMIFVRGDGVILLPVYYCASIMIWFGGIRFTLHKAHSTNQKSKTQ</sequence>
<reference evidence="13" key="1">
    <citation type="submission" date="2017-01" db="EMBL/GenBank/DDBJ databases">
        <authorList>
            <person name="Wang Y."/>
            <person name="White M."/>
            <person name="Kvist S."/>
            <person name="Moncalvo J.-M."/>
        </authorList>
    </citation>
    <scope>NUCLEOTIDE SEQUENCE [LARGE SCALE GENOMIC DNA]</scope>
    <source>
        <strain evidence="13">COL-18-3</strain>
    </source>
</reference>
<dbReference type="GO" id="GO:0005681">
    <property type="term" value="C:spliceosomal complex"/>
    <property type="evidence" value="ECO:0007669"/>
    <property type="project" value="UniProtKB-KW"/>
</dbReference>
<keyword evidence="3 9" id="KW-0507">mRNA processing</keyword>
<evidence type="ECO:0000256" key="3">
    <source>
        <dbReference type="ARBA" id="ARBA00022664"/>
    </source>
</evidence>
<comment type="caution">
    <text evidence="12">The sequence shown here is derived from an EMBL/GenBank/DDBJ whole genome shotgun (WGS) entry which is preliminary data.</text>
</comment>
<evidence type="ECO:0000256" key="8">
    <source>
        <dbReference type="ARBA" id="ARBA00023274"/>
    </source>
</evidence>
<keyword evidence="10" id="KW-0812">Transmembrane</keyword>
<comment type="subunit">
    <text evidence="9">LSm subunits form a heteromer with a doughnut shape.</text>
</comment>
<keyword evidence="13" id="KW-1185">Reference proteome</keyword>
<dbReference type="EMBL" id="LSSK01000921">
    <property type="protein sequence ID" value="OMH81351.1"/>
    <property type="molecule type" value="Genomic_DNA"/>
</dbReference>
<dbReference type="PANTHER" id="PTHR13110">
    <property type="entry name" value="U6 SNRNA-ASSOCIATED SM-LIKE PROTEIN LSM3"/>
    <property type="match status" value="1"/>
</dbReference>
<feature type="domain" description="Sm" evidence="11">
    <location>
        <begin position="17"/>
        <end position="94"/>
    </location>
</feature>
<evidence type="ECO:0000256" key="1">
    <source>
        <dbReference type="ARBA" id="ARBA00004123"/>
    </source>
</evidence>
<dbReference type="SUPFAM" id="SSF50182">
    <property type="entry name" value="Sm-like ribonucleoproteins"/>
    <property type="match status" value="1"/>
</dbReference>
<dbReference type="Gene3D" id="2.30.30.100">
    <property type="match status" value="1"/>
</dbReference>
<dbReference type="InterPro" id="IPR040002">
    <property type="entry name" value="Sm-like_LSM3"/>
</dbReference>
<dbReference type="CDD" id="cd01730">
    <property type="entry name" value="LSm3"/>
    <property type="match status" value="1"/>
</dbReference>
<accession>A0A1R1PK52</accession>
<keyword evidence="10" id="KW-0472">Membrane</keyword>
<evidence type="ECO:0000256" key="5">
    <source>
        <dbReference type="ARBA" id="ARBA00022884"/>
    </source>
</evidence>